<dbReference type="EMBL" id="MOXD01000004">
    <property type="protein sequence ID" value="OMQ23826.1"/>
    <property type="molecule type" value="Genomic_DNA"/>
</dbReference>
<dbReference type="STRING" id="2034155.BMI79_10030"/>
<evidence type="ECO:0000313" key="1">
    <source>
        <dbReference type="EMBL" id="OMQ23826.1"/>
    </source>
</evidence>
<name>A0A1S8CKF7_9GAMM</name>
<reference evidence="1 2" key="1">
    <citation type="submission" date="2016-11" db="EMBL/GenBank/DDBJ databases">
        <title>Rahnella oryzae sp. nov., isolated from rice root.</title>
        <authorList>
            <person name="Zhang X.-X."/>
            <person name="Zhang J."/>
        </authorList>
    </citation>
    <scope>NUCLEOTIDE SEQUENCE [LARGE SCALE GENOMIC DNA]</scope>
    <source>
        <strain evidence="1 2">J11-6</strain>
    </source>
</reference>
<sequence>MDSAATDSSVSFADTGLEPVTDIWHISTLQDDLEHLQDAAFRLAFELAEVLQVEQALCEDNAPTSAGYRIQINLHQASPITRLLAALTGDAAVSLSANELTQMVFGTEQPADRPLLDDVLVMKFLRLIRVIRRLREIQRQSQQCENGETDDE</sequence>
<dbReference type="AlphaFoldDB" id="A0A1S8CKF7"/>
<protein>
    <submittedName>
        <fullName evidence="1">Uncharacterized protein</fullName>
    </submittedName>
</protein>
<accession>A0A1S8CKF7</accession>
<keyword evidence="2" id="KW-1185">Reference proteome</keyword>
<proteinExistence type="predicted"/>
<evidence type="ECO:0000313" key="2">
    <source>
        <dbReference type="Proteomes" id="UP000216021"/>
    </source>
</evidence>
<gene>
    <name evidence="1" type="ORF">BMI79_10030</name>
</gene>
<dbReference type="Proteomes" id="UP000216021">
    <property type="component" value="Unassembled WGS sequence"/>
</dbReference>
<organism evidence="1 2">
    <name type="scientific">Serratia oryzae</name>
    <dbReference type="NCBI Taxonomy" id="2034155"/>
    <lineage>
        <taxon>Bacteria</taxon>
        <taxon>Pseudomonadati</taxon>
        <taxon>Pseudomonadota</taxon>
        <taxon>Gammaproteobacteria</taxon>
        <taxon>Enterobacterales</taxon>
        <taxon>Yersiniaceae</taxon>
        <taxon>Serratia</taxon>
    </lineage>
</organism>
<comment type="caution">
    <text evidence="1">The sequence shown here is derived from an EMBL/GenBank/DDBJ whole genome shotgun (WGS) entry which is preliminary data.</text>
</comment>